<dbReference type="AlphaFoldDB" id="A7VP72"/>
<accession>A7VP72</accession>
<reference evidence="2 3" key="1">
    <citation type="submission" date="2007-08" db="EMBL/GenBank/DDBJ databases">
        <title>Draft genome sequence of Clostridium leptum (DSM 753).</title>
        <authorList>
            <person name="Sudarsanam P."/>
            <person name="Ley R."/>
            <person name="Guruge J."/>
            <person name="Turnbaugh P.J."/>
            <person name="Mahowald M."/>
            <person name="Liep D."/>
            <person name="Gordon J."/>
        </authorList>
    </citation>
    <scope>NUCLEOTIDE SEQUENCE [LARGE SCALE GENOMIC DNA]</scope>
    <source>
        <strain evidence="2 3">DSM 753</strain>
    </source>
</reference>
<dbReference type="HOGENOM" id="CLU_3097376_0_0_9"/>
<evidence type="ECO:0000313" key="2">
    <source>
        <dbReference type="EMBL" id="EDO62759.1"/>
    </source>
</evidence>
<sequence>MNIKLKSCQPEFIAKNAALKKSFSAAFLFGGVLFLPLSYLKPIDHFICRRF</sequence>
<feature type="transmembrane region" description="Helical" evidence="1">
    <location>
        <begin position="22"/>
        <end position="40"/>
    </location>
</feature>
<gene>
    <name evidence="2" type="ORF">CLOLEP_00348</name>
</gene>
<evidence type="ECO:0000256" key="1">
    <source>
        <dbReference type="SAM" id="Phobius"/>
    </source>
</evidence>
<name>A7VP72_9FIRM</name>
<keyword evidence="1" id="KW-0472">Membrane</keyword>
<dbReference type="EMBL" id="ABCB02000012">
    <property type="protein sequence ID" value="EDO62759.1"/>
    <property type="molecule type" value="Genomic_DNA"/>
</dbReference>
<evidence type="ECO:0000313" key="3">
    <source>
        <dbReference type="Proteomes" id="UP000003490"/>
    </source>
</evidence>
<keyword evidence="1" id="KW-1133">Transmembrane helix</keyword>
<proteinExistence type="predicted"/>
<reference evidence="2 3" key="2">
    <citation type="submission" date="2007-08" db="EMBL/GenBank/DDBJ databases">
        <authorList>
            <person name="Fulton L."/>
            <person name="Clifton S."/>
            <person name="Fulton B."/>
            <person name="Xu J."/>
            <person name="Minx P."/>
            <person name="Pepin K.H."/>
            <person name="Johnson M."/>
            <person name="Thiruvilangam P."/>
            <person name="Bhonagiri V."/>
            <person name="Nash W.E."/>
            <person name="Wang C."/>
            <person name="Mardis E.R."/>
            <person name="Wilson R.K."/>
        </authorList>
    </citation>
    <scope>NUCLEOTIDE SEQUENCE [LARGE SCALE GENOMIC DNA]</scope>
    <source>
        <strain evidence="2 3">DSM 753</strain>
    </source>
</reference>
<dbReference type="Proteomes" id="UP000003490">
    <property type="component" value="Unassembled WGS sequence"/>
</dbReference>
<keyword evidence="1" id="KW-0812">Transmembrane</keyword>
<organism evidence="2 3">
    <name type="scientific">[Clostridium] leptum DSM 753</name>
    <dbReference type="NCBI Taxonomy" id="428125"/>
    <lineage>
        <taxon>Bacteria</taxon>
        <taxon>Bacillati</taxon>
        <taxon>Bacillota</taxon>
        <taxon>Clostridia</taxon>
        <taxon>Eubacteriales</taxon>
        <taxon>Oscillospiraceae</taxon>
        <taxon>Oscillospiraceae incertae sedis</taxon>
    </lineage>
</organism>
<protein>
    <submittedName>
        <fullName evidence="2">Uncharacterized protein</fullName>
    </submittedName>
</protein>
<comment type="caution">
    <text evidence="2">The sequence shown here is derived from an EMBL/GenBank/DDBJ whole genome shotgun (WGS) entry which is preliminary data.</text>
</comment>